<dbReference type="Pfam" id="PF01753">
    <property type="entry name" value="zf-MYND"/>
    <property type="match status" value="1"/>
</dbReference>
<reference evidence="6" key="1">
    <citation type="submission" date="2023-08" db="EMBL/GenBank/DDBJ databases">
        <authorList>
            <person name="Audoor S."/>
            <person name="Bilcke G."/>
        </authorList>
    </citation>
    <scope>NUCLEOTIDE SEQUENCE</scope>
</reference>
<evidence type="ECO:0000256" key="1">
    <source>
        <dbReference type="ARBA" id="ARBA00022723"/>
    </source>
</evidence>
<dbReference type="SUPFAM" id="SSF144232">
    <property type="entry name" value="HIT/MYND zinc finger-like"/>
    <property type="match status" value="1"/>
</dbReference>
<proteinExistence type="predicted"/>
<dbReference type="PROSITE" id="PS50865">
    <property type="entry name" value="ZF_MYND_2"/>
    <property type="match status" value="1"/>
</dbReference>
<evidence type="ECO:0000256" key="2">
    <source>
        <dbReference type="ARBA" id="ARBA00022771"/>
    </source>
</evidence>
<dbReference type="EMBL" id="CAKOGP040002069">
    <property type="protein sequence ID" value="CAJ1960630.1"/>
    <property type="molecule type" value="Genomic_DNA"/>
</dbReference>
<organism evidence="6 7">
    <name type="scientific">Cylindrotheca closterium</name>
    <dbReference type="NCBI Taxonomy" id="2856"/>
    <lineage>
        <taxon>Eukaryota</taxon>
        <taxon>Sar</taxon>
        <taxon>Stramenopiles</taxon>
        <taxon>Ochrophyta</taxon>
        <taxon>Bacillariophyta</taxon>
        <taxon>Bacillariophyceae</taxon>
        <taxon>Bacillariophycidae</taxon>
        <taxon>Bacillariales</taxon>
        <taxon>Bacillariaceae</taxon>
        <taxon>Cylindrotheca</taxon>
    </lineage>
</organism>
<feature type="domain" description="MYND-type" evidence="5">
    <location>
        <begin position="9"/>
        <end position="45"/>
    </location>
</feature>
<dbReference type="Gene3D" id="6.10.140.2220">
    <property type="match status" value="1"/>
</dbReference>
<dbReference type="InterPro" id="IPR002893">
    <property type="entry name" value="Znf_MYND"/>
</dbReference>
<comment type="caution">
    <text evidence="6">The sequence shown here is derived from an EMBL/GenBank/DDBJ whole genome shotgun (WGS) entry which is preliminary data.</text>
</comment>
<keyword evidence="2 4" id="KW-0863">Zinc-finger</keyword>
<evidence type="ECO:0000256" key="3">
    <source>
        <dbReference type="ARBA" id="ARBA00022833"/>
    </source>
</evidence>
<keyword evidence="3" id="KW-0862">Zinc</keyword>
<dbReference type="PROSITE" id="PS01360">
    <property type="entry name" value="ZF_MYND_1"/>
    <property type="match status" value="1"/>
</dbReference>
<evidence type="ECO:0000313" key="7">
    <source>
        <dbReference type="Proteomes" id="UP001295423"/>
    </source>
</evidence>
<sequence length="420" mass="47197">MPKTDPKACVICAKSSNHVCGKCKVMNYCSRDCQKQHWKLHKKTCGKPVFVDRPLEVGDKCTRCLETVEDDGHGNPVLMGCRVPHPEHLQQNCGSCYGGGGMQLSLMCQACNYSYRRTGSGDAPISETRITQGPKWCFEGSHTLLPAERLGDRRVKKDLVVITANEDMQEEIDALDGNEEITVLRICSDGLYTEEYAPSLNIKLPNLIEFQLEDVSMDQIVLTPDLTPKVKIISMQNPTQCEDPDFVIECSELKRFSCHYWGPGNSDWVNTMLAHATKLESFDSYKLRVDYLMFASNKLDNIRLHRAECLEYLELYAPRLTMLNVQAAYDLDVIKFVDTHPVLSKKLPKNFRFNRELEVNTVNACLGGEARHAIEHHPRFYGGLDDDDSDDGFGGFGGGGNPMASMEAMFHQFHSGGGFY</sequence>
<evidence type="ECO:0000313" key="6">
    <source>
        <dbReference type="EMBL" id="CAJ1960630.1"/>
    </source>
</evidence>
<accession>A0AAD2G468</accession>
<dbReference type="GO" id="GO:0008270">
    <property type="term" value="F:zinc ion binding"/>
    <property type="evidence" value="ECO:0007669"/>
    <property type="project" value="UniProtKB-KW"/>
</dbReference>
<dbReference type="AlphaFoldDB" id="A0AAD2G468"/>
<keyword evidence="7" id="KW-1185">Reference proteome</keyword>
<evidence type="ECO:0000256" key="4">
    <source>
        <dbReference type="PROSITE-ProRule" id="PRU00134"/>
    </source>
</evidence>
<keyword evidence="1" id="KW-0479">Metal-binding</keyword>
<name>A0AAD2G468_9STRA</name>
<gene>
    <name evidence="6" type="ORF">CYCCA115_LOCUS18815</name>
</gene>
<evidence type="ECO:0000259" key="5">
    <source>
        <dbReference type="PROSITE" id="PS50865"/>
    </source>
</evidence>
<dbReference type="Proteomes" id="UP001295423">
    <property type="component" value="Unassembled WGS sequence"/>
</dbReference>
<protein>
    <recommendedName>
        <fullName evidence="5">MYND-type domain-containing protein</fullName>
    </recommendedName>
</protein>